<feature type="domain" description="HTH merR-type" evidence="6">
    <location>
        <begin position="1"/>
        <end position="74"/>
    </location>
</feature>
<dbReference type="InterPro" id="IPR009061">
    <property type="entry name" value="DNA-bd_dom_put_sf"/>
</dbReference>
<keyword evidence="3" id="KW-0238">DNA-binding</keyword>
<dbReference type="RefSeq" id="WP_130435509.1">
    <property type="nucleotide sequence ID" value="NZ_SGXF01000004.1"/>
</dbReference>
<dbReference type="PANTHER" id="PTHR30204:SF69">
    <property type="entry name" value="MERR-FAMILY TRANSCRIPTIONAL REGULATOR"/>
    <property type="match status" value="1"/>
</dbReference>
<dbReference type="Pfam" id="PF13411">
    <property type="entry name" value="MerR_1"/>
    <property type="match status" value="1"/>
</dbReference>
<evidence type="ECO:0000256" key="1">
    <source>
        <dbReference type="ARBA" id="ARBA00022491"/>
    </source>
</evidence>
<evidence type="ECO:0000313" key="8">
    <source>
        <dbReference type="Proteomes" id="UP000292927"/>
    </source>
</evidence>
<evidence type="ECO:0000313" key="7">
    <source>
        <dbReference type="EMBL" id="RZS94394.1"/>
    </source>
</evidence>
<keyword evidence="2" id="KW-0805">Transcription regulation</keyword>
<dbReference type="SUPFAM" id="SSF46955">
    <property type="entry name" value="Putative DNA-binding domain"/>
    <property type="match status" value="1"/>
</dbReference>
<dbReference type="PROSITE" id="PS50937">
    <property type="entry name" value="HTH_MERR_2"/>
    <property type="match status" value="1"/>
</dbReference>
<reference evidence="7 8" key="1">
    <citation type="submission" date="2019-02" db="EMBL/GenBank/DDBJ databases">
        <title>Genomic Encyclopedia of Type Strains, Phase IV (KMG-IV): sequencing the most valuable type-strain genomes for metagenomic binning, comparative biology and taxonomic classification.</title>
        <authorList>
            <person name="Goeker M."/>
        </authorList>
    </citation>
    <scope>NUCLEOTIDE SEQUENCE [LARGE SCALE GENOMIC DNA]</scope>
    <source>
        <strain evidence="7 8">DSM 29486</strain>
    </source>
</reference>
<keyword evidence="4" id="KW-0804">Transcription</keyword>
<dbReference type="EMBL" id="SGXF01000004">
    <property type="protein sequence ID" value="RZS94394.1"/>
    <property type="molecule type" value="Genomic_DNA"/>
</dbReference>
<name>A0A4Q7P3J8_9FIRM</name>
<dbReference type="AlphaFoldDB" id="A0A4Q7P3J8"/>
<accession>A0A4Q7P3J8</accession>
<keyword evidence="5" id="KW-0175">Coiled coil</keyword>
<evidence type="ECO:0000256" key="5">
    <source>
        <dbReference type="SAM" id="Coils"/>
    </source>
</evidence>
<protein>
    <submittedName>
        <fullName evidence="7">MerR family transcriptional regulator</fullName>
    </submittedName>
</protein>
<organism evidence="7 8">
    <name type="scientific">Cuneatibacter caecimuris</name>
    <dbReference type="NCBI Taxonomy" id="1796618"/>
    <lineage>
        <taxon>Bacteria</taxon>
        <taxon>Bacillati</taxon>
        <taxon>Bacillota</taxon>
        <taxon>Clostridia</taxon>
        <taxon>Lachnospirales</taxon>
        <taxon>Lachnospiraceae</taxon>
        <taxon>Cuneatibacter</taxon>
    </lineage>
</organism>
<gene>
    <name evidence="7" type="ORF">EV209_2236</name>
</gene>
<sequence length="263" mass="30916">MKKFYSVGMAAKAAHITSETLRHYDRIGLVKPSRKDDFTNYRYYTEEDLVRINTVRALQQMDLSLQKIKEVLEYEDLQKIISFLTEAEKRAEEKIKLLQNSKEKIQLAKSGYERKYREQRHTEGIITRYFPERVIMLSDTLETPTLNNLWNYLSHFYSKIELLQKEQFTFEDLAGIYTENGVSKLFAVCIRYENIDGLKILPGGNYLCTDCAEEDRENKIKELLHIAHNEHNASPEFIVQQIVISGILQWNYQLQVYLGNQSI</sequence>
<dbReference type="SMART" id="SM00422">
    <property type="entry name" value="HTH_MERR"/>
    <property type="match status" value="1"/>
</dbReference>
<evidence type="ECO:0000256" key="2">
    <source>
        <dbReference type="ARBA" id="ARBA00023015"/>
    </source>
</evidence>
<dbReference type="InterPro" id="IPR000551">
    <property type="entry name" value="MerR-type_HTH_dom"/>
</dbReference>
<keyword evidence="1" id="KW-0678">Repressor</keyword>
<dbReference type="GO" id="GO:0003677">
    <property type="term" value="F:DNA binding"/>
    <property type="evidence" value="ECO:0007669"/>
    <property type="project" value="UniProtKB-KW"/>
</dbReference>
<dbReference type="OrthoDB" id="9773308at2"/>
<feature type="coiled-coil region" evidence="5">
    <location>
        <begin position="74"/>
        <end position="108"/>
    </location>
</feature>
<dbReference type="Proteomes" id="UP000292927">
    <property type="component" value="Unassembled WGS sequence"/>
</dbReference>
<evidence type="ECO:0000256" key="3">
    <source>
        <dbReference type="ARBA" id="ARBA00023125"/>
    </source>
</evidence>
<evidence type="ECO:0000256" key="4">
    <source>
        <dbReference type="ARBA" id="ARBA00023163"/>
    </source>
</evidence>
<dbReference type="InterPro" id="IPR047057">
    <property type="entry name" value="MerR_fam"/>
</dbReference>
<proteinExistence type="predicted"/>
<dbReference type="PANTHER" id="PTHR30204">
    <property type="entry name" value="REDOX-CYCLING DRUG-SENSING TRANSCRIPTIONAL ACTIVATOR SOXR"/>
    <property type="match status" value="1"/>
</dbReference>
<comment type="caution">
    <text evidence="7">The sequence shown here is derived from an EMBL/GenBank/DDBJ whole genome shotgun (WGS) entry which is preliminary data.</text>
</comment>
<evidence type="ECO:0000259" key="6">
    <source>
        <dbReference type="PROSITE" id="PS50937"/>
    </source>
</evidence>
<dbReference type="GO" id="GO:0003700">
    <property type="term" value="F:DNA-binding transcription factor activity"/>
    <property type="evidence" value="ECO:0007669"/>
    <property type="project" value="InterPro"/>
</dbReference>
<keyword evidence="8" id="KW-1185">Reference proteome</keyword>
<dbReference type="Gene3D" id="1.10.1660.10">
    <property type="match status" value="1"/>
</dbReference>